<sequence length="55" mass="6229">MLALSHVPNLRTRLSGIVPNISVTLLHVRHHTKSVLVSNGILFCDFSYKNPFEKK</sequence>
<reference evidence="2" key="1">
    <citation type="submission" date="2016-10" db="EMBL/GenBank/DDBJ databases">
        <authorList>
            <person name="Varghese N."/>
            <person name="Submissions S."/>
        </authorList>
    </citation>
    <scope>NUCLEOTIDE SEQUENCE [LARGE SCALE GENOMIC DNA]</scope>
    <source>
        <strain evidence="2">ATCC 29999</strain>
    </source>
</reference>
<protein>
    <submittedName>
        <fullName evidence="1">Uncharacterized protein</fullName>
    </submittedName>
</protein>
<dbReference type="EMBL" id="FMWJ01000018">
    <property type="protein sequence ID" value="SCZ69724.1"/>
    <property type="molecule type" value="Genomic_DNA"/>
</dbReference>
<accession>A0A1G5R6M1</accession>
<proteinExistence type="predicted"/>
<organism evidence="1 2">
    <name type="scientific">Photorhabdus luminescens</name>
    <name type="common">Xenorhabdus luminescens</name>
    <dbReference type="NCBI Taxonomy" id="29488"/>
    <lineage>
        <taxon>Bacteria</taxon>
        <taxon>Pseudomonadati</taxon>
        <taxon>Pseudomonadota</taxon>
        <taxon>Gammaproteobacteria</taxon>
        <taxon>Enterobacterales</taxon>
        <taxon>Morganellaceae</taxon>
        <taxon>Photorhabdus</taxon>
    </lineage>
</organism>
<keyword evidence="2" id="KW-1185">Reference proteome</keyword>
<dbReference type="Proteomes" id="UP000183223">
    <property type="component" value="Unassembled WGS sequence"/>
</dbReference>
<evidence type="ECO:0000313" key="2">
    <source>
        <dbReference type="Proteomes" id="UP000183223"/>
    </source>
</evidence>
<name>A0A1G5R6M1_PHOLU</name>
<dbReference type="AlphaFoldDB" id="A0A1G5R6M1"/>
<evidence type="ECO:0000313" key="1">
    <source>
        <dbReference type="EMBL" id="SCZ69724.1"/>
    </source>
</evidence>
<gene>
    <name evidence="1" type="ORF">SAMN02982990_03314</name>
</gene>